<evidence type="ECO:0000313" key="8">
    <source>
        <dbReference type="Proteomes" id="UP000001492"/>
    </source>
</evidence>
<evidence type="ECO:0000313" key="7">
    <source>
        <dbReference type="EMBL" id="ADU13705.1"/>
    </source>
</evidence>
<keyword evidence="3" id="KW-0479">Metal-binding</keyword>
<dbReference type="GO" id="GO:0046872">
    <property type="term" value="F:metal ion binding"/>
    <property type="evidence" value="ECO:0007669"/>
    <property type="project" value="UniProtKB-KW"/>
</dbReference>
<dbReference type="eggNOG" id="COG0491">
    <property type="taxonomic scope" value="Bacteria"/>
</dbReference>
<dbReference type="STRING" id="573065.Astex_2043"/>
<evidence type="ECO:0000256" key="3">
    <source>
        <dbReference type="ARBA" id="ARBA00022723"/>
    </source>
</evidence>
<feature type="domain" description="Metallo-beta-lactamase" evidence="6">
    <location>
        <begin position="33"/>
        <end position="256"/>
    </location>
</feature>
<dbReference type="RefSeq" id="WP_013479533.1">
    <property type="nucleotide sequence ID" value="NC_014816.1"/>
</dbReference>
<dbReference type="Pfam" id="PF00753">
    <property type="entry name" value="Lactamase_B"/>
    <property type="match status" value="1"/>
</dbReference>
<dbReference type="Gene3D" id="3.60.15.10">
    <property type="entry name" value="Ribonuclease Z/Hydroxyacylglutathione hydrolase-like"/>
    <property type="match status" value="1"/>
</dbReference>
<dbReference type="OrthoDB" id="9773738at2"/>
<dbReference type="PANTHER" id="PTHR42978:SF2">
    <property type="entry name" value="102 KBASES UNSTABLE REGION: FROM 1 TO 119443"/>
    <property type="match status" value="1"/>
</dbReference>
<keyword evidence="4" id="KW-0378">Hydrolase</keyword>
<name>E8RLG1_ASTEC</name>
<sequence length="281" mass="31290">MRWIKTVPLLTGSCRHPQAMTLIKGTLKPVDFHALAMLLIHPDEGPILFDTGYDPAFLRATKAFPERLYRYATPVDLPEGADAASQCRALGYKPEDVKHVIVSHFHGDHIAGLHAFPKAALHCARAGLTDLRRHGRLAATRRGLLPSLLPSDFDSRARFFEEAKDVALPPDYEPFDTGKDLLGDGSLIAIELPGHCPGHWGLALKDSNYGFHFLVADAAWSLQAIRENRPPPAIATNWLGETLKARNTLTALHRLHTRNRELRLTPCHCPERASESRIFRT</sequence>
<keyword evidence="8" id="KW-1185">Reference proteome</keyword>
<evidence type="ECO:0000259" key="6">
    <source>
        <dbReference type="SMART" id="SM00849"/>
    </source>
</evidence>
<evidence type="ECO:0000256" key="5">
    <source>
        <dbReference type="ARBA" id="ARBA00022833"/>
    </source>
</evidence>
<evidence type="ECO:0000256" key="1">
    <source>
        <dbReference type="ARBA" id="ARBA00001947"/>
    </source>
</evidence>
<evidence type="ECO:0000256" key="4">
    <source>
        <dbReference type="ARBA" id="ARBA00022801"/>
    </source>
</evidence>
<dbReference type="PANTHER" id="PTHR42978">
    <property type="entry name" value="QUORUM-QUENCHING LACTONASE YTNP-RELATED-RELATED"/>
    <property type="match status" value="1"/>
</dbReference>
<comment type="cofactor">
    <cofactor evidence="1">
        <name>Zn(2+)</name>
        <dbReference type="ChEBI" id="CHEBI:29105"/>
    </cofactor>
</comment>
<dbReference type="SMART" id="SM00849">
    <property type="entry name" value="Lactamase_B"/>
    <property type="match status" value="1"/>
</dbReference>
<dbReference type="InterPro" id="IPR001279">
    <property type="entry name" value="Metallo-B-lactamas"/>
</dbReference>
<accession>E8RLG1</accession>
<comment type="similarity">
    <text evidence="2">Belongs to the metallo-beta-lactamase superfamily.</text>
</comment>
<dbReference type="KEGG" id="aex:Astex_2043"/>
<dbReference type="AlphaFoldDB" id="E8RLG1"/>
<gene>
    <name evidence="7" type="ordered locus">Astex_2043</name>
</gene>
<evidence type="ECO:0000256" key="2">
    <source>
        <dbReference type="ARBA" id="ARBA00007749"/>
    </source>
</evidence>
<organism evidence="7 8">
    <name type="scientific">Asticcacaulis excentricus (strain ATCC 15261 / DSM 4724 / KCTC 12464 / NCIMB 9791 / VKM B-1370 / CB 48)</name>
    <dbReference type="NCBI Taxonomy" id="573065"/>
    <lineage>
        <taxon>Bacteria</taxon>
        <taxon>Pseudomonadati</taxon>
        <taxon>Pseudomonadota</taxon>
        <taxon>Alphaproteobacteria</taxon>
        <taxon>Caulobacterales</taxon>
        <taxon>Caulobacteraceae</taxon>
        <taxon>Asticcacaulis</taxon>
    </lineage>
</organism>
<dbReference type="InterPro" id="IPR036866">
    <property type="entry name" value="RibonucZ/Hydroxyglut_hydro"/>
</dbReference>
<dbReference type="HOGENOM" id="CLU_030571_3_4_5"/>
<dbReference type="EMBL" id="CP002395">
    <property type="protein sequence ID" value="ADU13705.1"/>
    <property type="molecule type" value="Genomic_DNA"/>
</dbReference>
<dbReference type="InterPro" id="IPR051013">
    <property type="entry name" value="MBL_superfamily_lactonases"/>
</dbReference>
<dbReference type="Proteomes" id="UP000001492">
    <property type="component" value="Chromosome 1"/>
</dbReference>
<reference evidence="8" key="1">
    <citation type="submission" date="2010-12" db="EMBL/GenBank/DDBJ databases">
        <title>Complete sequence of chromosome 1 of Asticcacaulis excentricus CB 48.</title>
        <authorList>
            <consortium name="US DOE Joint Genome Institute"/>
            <person name="Lucas S."/>
            <person name="Copeland A."/>
            <person name="Lapidus A."/>
            <person name="Cheng J.-F."/>
            <person name="Bruce D."/>
            <person name="Goodwin L."/>
            <person name="Pitluck S."/>
            <person name="Teshima H."/>
            <person name="Davenport K."/>
            <person name="Detter J.C."/>
            <person name="Han C."/>
            <person name="Tapia R."/>
            <person name="Land M."/>
            <person name="Hauser L."/>
            <person name="Jeffries C."/>
            <person name="Kyrpides N."/>
            <person name="Ivanova N."/>
            <person name="Ovchinnikova G."/>
            <person name="Brun Y.V."/>
            <person name="Woyke T."/>
        </authorList>
    </citation>
    <scope>NUCLEOTIDE SEQUENCE [LARGE SCALE GENOMIC DNA]</scope>
    <source>
        <strain evidence="8">ATCC 15261 / DSM 4724 / KCTC 12464 / NCIMB 9791 / VKM B-1370 / CB 48</strain>
    </source>
</reference>
<dbReference type="SUPFAM" id="SSF56281">
    <property type="entry name" value="Metallo-hydrolase/oxidoreductase"/>
    <property type="match status" value="1"/>
</dbReference>
<dbReference type="GO" id="GO:0016787">
    <property type="term" value="F:hydrolase activity"/>
    <property type="evidence" value="ECO:0007669"/>
    <property type="project" value="UniProtKB-KW"/>
</dbReference>
<protein>
    <submittedName>
        <fullName evidence="7">Beta-lactamase domain protein</fullName>
    </submittedName>
</protein>
<dbReference type="CDD" id="cd07730">
    <property type="entry name" value="metallo-hydrolase-like_MBL-fold"/>
    <property type="match status" value="1"/>
</dbReference>
<keyword evidence="5" id="KW-0862">Zinc</keyword>
<proteinExistence type="inferred from homology"/>